<protein>
    <recommendedName>
        <fullName evidence="1">RNase H type-1 domain-containing protein</fullName>
    </recommendedName>
</protein>
<dbReference type="GO" id="GO:0003676">
    <property type="term" value="F:nucleic acid binding"/>
    <property type="evidence" value="ECO:0007669"/>
    <property type="project" value="InterPro"/>
</dbReference>
<evidence type="ECO:0000259" key="1">
    <source>
        <dbReference type="Pfam" id="PF13456"/>
    </source>
</evidence>
<reference evidence="2 3" key="1">
    <citation type="submission" date="2020-09" db="EMBL/GenBank/DDBJ databases">
        <title>De no assembly of potato wild relative species, Solanum commersonii.</title>
        <authorList>
            <person name="Cho K."/>
        </authorList>
    </citation>
    <scope>NUCLEOTIDE SEQUENCE [LARGE SCALE GENOMIC DNA]</scope>
    <source>
        <strain evidence="2">LZ3.2</strain>
        <tissue evidence="2">Leaf</tissue>
    </source>
</reference>
<dbReference type="InterPro" id="IPR036397">
    <property type="entry name" value="RNaseH_sf"/>
</dbReference>
<comment type="caution">
    <text evidence="2">The sequence shown here is derived from an EMBL/GenBank/DDBJ whole genome shotgun (WGS) entry which is preliminary data.</text>
</comment>
<evidence type="ECO:0000313" key="2">
    <source>
        <dbReference type="EMBL" id="KAG5599739.1"/>
    </source>
</evidence>
<keyword evidence="3" id="KW-1185">Reference proteome</keyword>
<organism evidence="2 3">
    <name type="scientific">Solanum commersonii</name>
    <name type="common">Commerson's wild potato</name>
    <name type="synonym">Commerson's nightshade</name>
    <dbReference type="NCBI Taxonomy" id="4109"/>
    <lineage>
        <taxon>Eukaryota</taxon>
        <taxon>Viridiplantae</taxon>
        <taxon>Streptophyta</taxon>
        <taxon>Embryophyta</taxon>
        <taxon>Tracheophyta</taxon>
        <taxon>Spermatophyta</taxon>
        <taxon>Magnoliopsida</taxon>
        <taxon>eudicotyledons</taxon>
        <taxon>Gunneridae</taxon>
        <taxon>Pentapetalae</taxon>
        <taxon>asterids</taxon>
        <taxon>lamiids</taxon>
        <taxon>Solanales</taxon>
        <taxon>Solanaceae</taxon>
        <taxon>Solanoideae</taxon>
        <taxon>Solaneae</taxon>
        <taxon>Solanum</taxon>
    </lineage>
</organism>
<dbReference type="AlphaFoldDB" id="A0A9J5YG83"/>
<dbReference type="Gene3D" id="3.30.420.10">
    <property type="entry name" value="Ribonuclease H-like superfamily/Ribonuclease H"/>
    <property type="match status" value="1"/>
</dbReference>
<dbReference type="InterPro" id="IPR002156">
    <property type="entry name" value="RNaseH_domain"/>
</dbReference>
<evidence type="ECO:0000313" key="3">
    <source>
        <dbReference type="Proteomes" id="UP000824120"/>
    </source>
</evidence>
<proteinExistence type="predicted"/>
<gene>
    <name evidence="2" type="ORF">H5410_031109</name>
</gene>
<name>A0A9J5YG83_SOLCO</name>
<dbReference type="EMBL" id="JACXVP010000006">
    <property type="protein sequence ID" value="KAG5599739.1"/>
    <property type="molecule type" value="Genomic_DNA"/>
</dbReference>
<accession>A0A9J5YG83</accession>
<feature type="domain" description="RNase H type-1" evidence="1">
    <location>
        <begin position="1"/>
        <end position="56"/>
    </location>
</feature>
<dbReference type="OrthoDB" id="1211021at2759"/>
<dbReference type="GO" id="GO:0004523">
    <property type="term" value="F:RNA-DNA hybrid ribonuclease activity"/>
    <property type="evidence" value="ECO:0007669"/>
    <property type="project" value="InterPro"/>
</dbReference>
<dbReference type="Pfam" id="PF13456">
    <property type="entry name" value="RVT_3"/>
    <property type="match status" value="1"/>
</dbReference>
<sequence length="91" mass="10748">MALLYGIRWCINNEYEFILAESDSKLLVNCVNGQNSTPWKMQKEVEELKAYMENAERPTRLLTNWHRYAILINRALCLQLLLSFLEELRGL</sequence>
<dbReference type="Proteomes" id="UP000824120">
    <property type="component" value="Chromosome 6"/>
</dbReference>